<dbReference type="Proteomes" id="UP001432027">
    <property type="component" value="Unassembled WGS sequence"/>
</dbReference>
<keyword evidence="1" id="KW-1133">Transmembrane helix</keyword>
<evidence type="ECO:0008006" key="4">
    <source>
        <dbReference type="Google" id="ProtNLM"/>
    </source>
</evidence>
<organism evidence="2 3">
    <name type="scientific">Pristionchus entomophagus</name>
    <dbReference type="NCBI Taxonomy" id="358040"/>
    <lineage>
        <taxon>Eukaryota</taxon>
        <taxon>Metazoa</taxon>
        <taxon>Ecdysozoa</taxon>
        <taxon>Nematoda</taxon>
        <taxon>Chromadorea</taxon>
        <taxon>Rhabditida</taxon>
        <taxon>Rhabditina</taxon>
        <taxon>Diplogasteromorpha</taxon>
        <taxon>Diplogasteroidea</taxon>
        <taxon>Neodiplogasteridae</taxon>
        <taxon>Pristionchus</taxon>
    </lineage>
</organism>
<feature type="non-terminal residue" evidence="2">
    <location>
        <position position="182"/>
    </location>
</feature>
<keyword evidence="3" id="KW-1185">Reference proteome</keyword>
<evidence type="ECO:0000313" key="3">
    <source>
        <dbReference type="Proteomes" id="UP001432027"/>
    </source>
</evidence>
<keyword evidence="1" id="KW-0472">Membrane</keyword>
<accession>A0AAV5TJZ2</accession>
<name>A0AAV5TJZ2_9BILA</name>
<evidence type="ECO:0000256" key="1">
    <source>
        <dbReference type="SAM" id="Phobius"/>
    </source>
</evidence>
<keyword evidence="1" id="KW-0812">Transmembrane</keyword>
<evidence type="ECO:0000313" key="2">
    <source>
        <dbReference type="EMBL" id="GMS94507.1"/>
    </source>
</evidence>
<protein>
    <recommendedName>
        <fullName evidence="4">Pex N-terminal domain-containing protein</fullName>
    </recommendedName>
</protein>
<feature type="transmembrane region" description="Helical" evidence="1">
    <location>
        <begin position="15"/>
        <end position="37"/>
    </location>
</feature>
<dbReference type="AlphaFoldDB" id="A0AAV5TJZ2"/>
<comment type="caution">
    <text evidence="2">The sequence shown here is derived from an EMBL/GenBank/DDBJ whole genome shotgun (WGS) entry which is preliminary data.</text>
</comment>
<dbReference type="EMBL" id="BTSX01000004">
    <property type="protein sequence ID" value="GMS94507.1"/>
    <property type="molecule type" value="Genomic_DNA"/>
</dbReference>
<proteinExistence type="predicted"/>
<sequence length="182" mass="21096">MDELPKNKADPPIRLTLHAIGLSSQVFITIYELFLALERIVSAIKPAKYYSRRLAKKVNFYAKYYCSRRFEELHGKTTLNARYQVKEAAELATSLQTVYFFSLTLKSQRRNLQTLTAVSIFLIGGLIHTHPRLRRKFEILRQRFRGIPITIASHSDVFAIQERTGEGDVYFDKLAQSWNQPV</sequence>
<reference evidence="2" key="1">
    <citation type="submission" date="2023-10" db="EMBL/GenBank/DDBJ databases">
        <title>Genome assembly of Pristionchus species.</title>
        <authorList>
            <person name="Yoshida K."/>
            <person name="Sommer R.J."/>
        </authorList>
    </citation>
    <scope>NUCLEOTIDE SEQUENCE</scope>
    <source>
        <strain evidence="2">RS0144</strain>
    </source>
</reference>
<gene>
    <name evidence="2" type="ORF">PENTCL1PPCAC_16682</name>
</gene>